<evidence type="ECO:0000259" key="13">
    <source>
        <dbReference type="Pfam" id="PF01288"/>
    </source>
</evidence>
<dbReference type="EMBL" id="JBGUAW010000002">
    <property type="protein sequence ID" value="MFA9459747.1"/>
    <property type="molecule type" value="Genomic_DNA"/>
</dbReference>
<evidence type="ECO:0000256" key="2">
    <source>
        <dbReference type="ARBA" id="ARBA00005810"/>
    </source>
</evidence>
<keyword evidence="7" id="KW-0418">Kinase</keyword>
<comment type="similarity">
    <text evidence="2">Belongs to the HPPK family.</text>
</comment>
<name>A0ABV4TR53_9GAMM</name>
<evidence type="ECO:0000256" key="5">
    <source>
        <dbReference type="ARBA" id="ARBA00022679"/>
    </source>
</evidence>
<dbReference type="PANTHER" id="PTHR43071">
    <property type="entry name" value="2-AMINO-4-HYDROXY-6-HYDROXYMETHYLDIHYDROPTERIDINE PYROPHOSPHOKINASE"/>
    <property type="match status" value="1"/>
</dbReference>
<keyword evidence="8" id="KW-0067">ATP-binding</keyword>
<keyword evidence="6" id="KW-0547">Nucleotide-binding</keyword>
<evidence type="ECO:0000256" key="7">
    <source>
        <dbReference type="ARBA" id="ARBA00022777"/>
    </source>
</evidence>
<keyword evidence="9" id="KW-0289">Folate biosynthesis</keyword>
<evidence type="ECO:0000256" key="10">
    <source>
        <dbReference type="ARBA" id="ARBA00029409"/>
    </source>
</evidence>
<accession>A0ABV4TR53</accession>
<evidence type="ECO:0000313" key="15">
    <source>
        <dbReference type="Proteomes" id="UP001575181"/>
    </source>
</evidence>
<evidence type="ECO:0000256" key="1">
    <source>
        <dbReference type="ARBA" id="ARBA00005051"/>
    </source>
</evidence>
<evidence type="ECO:0000313" key="14">
    <source>
        <dbReference type="EMBL" id="MFA9459747.1"/>
    </source>
</evidence>
<dbReference type="PANTHER" id="PTHR43071:SF1">
    <property type="entry name" value="2-AMINO-4-HYDROXY-6-HYDROXYMETHYLDIHYDROPTERIDINE PYROPHOSPHOKINASE"/>
    <property type="match status" value="1"/>
</dbReference>
<dbReference type="Pfam" id="PF01288">
    <property type="entry name" value="HPPK"/>
    <property type="match status" value="1"/>
</dbReference>
<comment type="pathway">
    <text evidence="1">Cofactor biosynthesis; tetrahydrofolate biosynthesis; 2-amino-4-hydroxy-6-hydroxymethyl-7,8-dihydropteridine diphosphate from 7,8-dihydroneopterin triphosphate: step 4/4.</text>
</comment>
<keyword evidence="5 14" id="KW-0808">Transferase</keyword>
<comment type="function">
    <text evidence="10">Catalyzes the transfer of pyrophosphate from adenosine triphosphate (ATP) to 6-hydroxymethyl-7,8-dihydropterin, an enzymatic step in folate biosynthesis pathway.</text>
</comment>
<dbReference type="SUPFAM" id="SSF55083">
    <property type="entry name" value="6-hydroxymethyl-7,8-dihydropterin pyrophosphokinase, HPPK"/>
    <property type="match status" value="1"/>
</dbReference>
<dbReference type="GO" id="GO:0003848">
    <property type="term" value="F:2-amino-4-hydroxy-6-hydroxymethyldihydropteridine diphosphokinase activity"/>
    <property type="evidence" value="ECO:0007669"/>
    <property type="project" value="UniProtKB-EC"/>
</dbReference>
<reference evidence="14 15" key="1">
    <citation type="submission" date="2024-08" db="EMBL/GenBank/DDBJ databases">
        <title>Whole-genome sequencing of halo(alkali)philic microorganisms from hypersaline lakes.</title>
        <authorList>
            <person name="Sorokin D.Y."/>
            <person name="Merkel A.Y."/>
            <person name="Messina E."/>
            <person name="Yakimov M."/>
        </authorList>
    </citation>
    <scope>NUCLEOTIDE SEQUENCE [LARGE SCALE GENOMIC DNA]</scope>
    <source>
        <strain evidence="14 15">Cl-TMA</strain>
    </source>
</reference>
<dbReference type="EC" id="2.7.6.3" evidence="3"/>
<feature type="domain" description="7,8-dihydro-6-hydroxymethylpterin-pyrophosphokinase" evidence="13">
    <location>
        <begin position="5"/>
        <end position="135"/>
    </location>
</feature>
<evidence type="ECO:0000256" key="11">
    <source>
        <dbReference type="ARBA" id="ARBA00029766"/>
    </source>
</evidence>
<dbReference type="InterPro" id="IPR000550">
    <property type="entry name" value="Hppk"/>
</dbReference>
<keyword evidence="15" id="KW-1185">Reference proteome</keyword>
<dbReference type="NCBIfam" id="TIGR01498">
    <property type="entry name" value="folK"/>
    <property type="match status" value="1"/>
</dbReference>
<proteinExistence type="inferred from homology"/>
<dbReference type="Gene3D" id="3.30.70.560">
    <property type="entry name" value="7,8-Dihydro-6-hydroxymethylpterin-pyrophosphokinase HPPK"/>
    <property type="match status" value="1"/>
</dbReference>
<evidence type="ECO:0000256" key="8">
    <source>
        <dbReference type="ARBA" id="ARBA00022840"/>
    </source>
</evidence>
<dbReference type="RefSeq" id="WP_373654534.1">
    <property type="nucleotide sequence ID" value="NZ_JBGUAW010000002.1"/>
</dbReference>
<protein>
    <recommendedName>
        <fullName evidence="4">2-amino-4-hydroxy-6-hydroxymethyldihydropteridine pyrophosphokinase</fullName>
        <ecNumber evidence="3">2.7.6.3</ecNumber>
    </recommendedName>
    <alternativeName>
        <fullName evidence="11">6-hydroxymethyl-7,8-dihydropterin pyrophosphokinase</fullName>
    </alternativeName>
    <alternativeName>
        <fullName evidence="12">7,8-dihydro-6-hydroxymethylpterin-pyrophosphokinase</fullName>
    </alternativeName>
</protein>
<evidence type="ECO:0000256" key="6">
    <source>
        <dbReference type="ARBA" id="ARBA00022741"/>
    </source>
</evidence>
<dbReference type="InterPro" id="IPR035907">
    <property type="entry name" value="Hppk_sf"/>
</dbReference>
<evidence type="ECO:0000256" key="3">
    <source>
        <dbReference type="ARBA" id="ARBA00013253"/>
    </source>
</evidence>
<comment type="caution">
    <text evidence="14">The sequence shown here is derived from an EMBL/GenBank/DDBJ whole genome shotgun (WGS) entry which is preliminary data.</text>
</comment>
<gene>
    <name evidence="14" type="primary">folK</name>
    <name evidence="14" type="ORF">ACERLL_02770</name>
</gene>
<sequence length="171" mass="18909">MTIAYVGIGSNLDPEVHVPAGVEALRTEFSGVVCSPVYRTEPVGFEGPPFLNLVARLETERSLEGVLERLRAVEARFGRERPEPGEGPKEKSFSSRTLDLDLLLYGDRVTREPVELPRRDVAEYPFVAKPLADLDAQGRIPGEERTFGALWASFPAEAEAGMRRVELDLPC</sequence>
<evidence type="ECO:0000256" key="12">
    <source>
        <dbReference type="ARBA" id="ARBA00033413"/>
    </source>
</evidence>
<dbReference type="Proteomes" id="UP001575181">
    <property type="component" value="Unassembled WGS sequence"/>
</dbReference>
<organism evidence="14 15">
    <name type="scientific">Thiohalorhabdus methylotrophus</name>
    <dbReference type="NCBI Taxonomy" id="3242694"/>
    <lineage>
        <taxon>Bacteria</taxon>
        <taxon>Pseudomonadati</taxon>
        <taxon>Pseudomonadota</taxon>
        <taxon>Gammaproteobacteria</taxon>
        <taxon>Thiohalorhabdales</taxon>
        <taxon>Thiohalorhabdaceae</taxon>
        <taxon>Thiohalorhabdus</taxon>
    </lineage>
</organism>
<dbReference type="CDD" id="cd00483">
    <property type="entry name" value="HPPK"/>
    <property type="match status" value="1"/>
</dbReference>
<evidence type="ECO:0000256" key="4">
    <source>
        <dbReference type="ARBA" id="ARBA00016218"/>
    </source>
</evidence>
<evidence type="ECO:0000256" key="9">
    <source>
        <dbReference type="ARBA" id="ARBA00022909"/>
    </source>
</evidence>